<evidence type="ECO:0000313" key="1">
    <source>
        <dbReference type="EMBL" id="GCE06343.1"/>
    </source>
</evidence>
<organism evidence="1 2">
    <name type="scientific">Dictyobacter aurantiacus</name>
    <dbReference type="NCBI Taxonomy" id="1936993"/>
    <lineage>
        <taxon>Bacteria</taxon>
        <taxon>Bacillati</taxon>
        <taxon>Chloroflexota</taxon>
        <taxon>Ktedonobacteria</taxon>
        <taxon>Ktedonobacterales</taxon>
        <taxon>Dictyobacteraceae</taxon>
        <taxon>Dictyobacter</taxon>
    </lineage>
</organism>
<accession>A0A401ZHS5</accession>
<proteinExistence type="predicted"/>
<name>A0A401ZHS5_9CHLR</name>
<protein>
    <submittedName>
        <fullName evidence="1">Uncharacterized protein</fullName>
    </submittedName>
</protein>
<keyword evidence="2" id="KW-1185">Reference proteome</keyword>
<dbReference type="RefSeq" id="WP_126597298.1">
    <property type="nucleotide sequence ID" value="NZ_BIFQ01000001.1"/>
</dbReference>
<dbReference type="OrthoDB" id="9849142at2"/>
<gene>
    <name evidence="1" type="ORF">KDAU_36720</name>
</gene>
<evidence type="ECO:0000313" key="2">
    <source>
        <dbReference type="Proteomes" id="UP000287224"/>
    </source>
</evidence>
<dbReference type="EMBL" id="BIFQ01000001">
    <property type="protein sequence ID" value="GCE06343.1"/>
    <property type="molecule type" value="Genomic_DNA"/>
</dbReference>
<reference evidence="2" key="1">
    <citation type="submission" date="2018-12" db="EMBL/GenBank/DDBJ databases">
        <title>Tengunoibacter tsumagoiensis gen. nov., sp. nov., Dictyobacter kobayashii sp. nov., D. alpinus sp. nov., and D. joshuensis sp. nov. and description of Dictyobacteraceae fam. nov. within the order Ktedonobacterales isolated from Tengu-no-mugimeshi.</title>
        <authorList>
            <person name="Wang C.M."/>
            <person name="Zheng Y."/>
            <person name="Sakai Y."/>
            <person name="Toyoda A."/>
            <person name="Minakuchi Y."/>
            <person name="Abe K."/>
            <person name="Yokota A."/>
            <person name="Yabe S."/>
        </authorList>
    </citation>
    <scope>NUCLEOTIDE SEQUENCE [LARGE SCALE GENOMIC DNA]</scope>
    <source>
        <strain evidence="2">S-27</strain>
    </source>
</reference>
<dbReference type="Proteomes" id="UP000287224">
    <property type="component" value="Unassembled WGS sequence"/>
</dbReference>
<dbReference type="AlphaFoldDB" id="A0A401ZHS5"/>
<comment type="caution">
    <text evidence="1">The sequence shown here is derived from an EMBL/GenBank/DDBJ whole genome shotgun (WGS) entry which is preliminary data.</text>
</comment>
<sequence length="103" mass="12259">MGELLLSFEHFVKWLCEREQEIVGYPGIWLNDPLSEWISSLAGRVWGTDDKFYGPASYDTRLWAWLPRWAYLFRQWSEKHAYRPMTGEQAFAILADVERHMGF</sequence>